<dbReference type="InterPro" id="IPR014914">
    <property type="entry name" value="RES_dom"/>
</dbReference>
<dbReference type="EMBL" id="AP024545">
    <property type="protein sequence ID" value="BCT92597.1"/>
    <property type="molecule type" value="Genomic_DNA"/>
</dbReference>
<evidence type="ECO:0000313" key="3">
    <source>
        <dbReference type="EMBL" id="BCT92597.1"/>
    </source>
</evidence>
<feature type="compositionally biased region" description="Polar residues" evidence="1">
    <location>
        <begin position="23"/>
        <end position="39"/>
    </location>
</feature>
<name>A0ABN6FXM2_9GAMM</name>
<dbReference type="SMART" id="SM00953">
    <property type="entry name" value="RES"/>
    <property type="match status" value="1"/>
</dbReference>
<gene>
    <name evidence="3" type="ORF">LYSCAS_16210</name>
</gene>
<dbReference type="Pfam" id="PF08808">
    <property type="entry name" value="RES"/>
    <property type="match status" value="1"/>
</dbReference>
<reference evidence="3 4" key="1">
    <citation type="submission" date="2021-03" db="EMBL/GenBank/DDBJ databases">
        <title>Complete Genome Sequences of Two Lysobacter Strains Isolated from Sea Water (Lysobacter caseinilyticus) and Soil (Lysobacter helvus) in South Korea.</title>
        <authorList>
            <person name="Watanabe Y."/>
            <person name="Arakawa K."/>
        </authorList>
    </citation>
    <scope>NUCLEOTIDE SEQUENCE [LARGE SCALE GENOMIC DNA]</scope>
    <source>
        <strain evidence="3 4">KVB24</strain>
    </source>
</reference>
<keyword evidence="4" id="KW-1185">Reference proteome</keyword>
<feature type="compositionally biased region" description="Basic and acidic residues" evidence="1">
    <location>
        <begin position="1"/>
        <end position="12"/>
    </location>
</feature>
<organism evidence="3 4">
    <name type="scientific">Noviluteimonas caseinilytica</name>
    <dbReference type="NCBI Taxonomy" id="2675101"/>
    <lineage>
        <taxon>Bacteria</taxon>
        <taxon>Pseudomonadati</taxon>
        <taxon>Pseudomonadota</taxon>
        <taxon>Gammaproteobacteria</taxon>
        <taxon>Lysobacterales</taxon>
        <taxon>Lysobacteraceae</taxon>
        <taxon>Noviluteimonas</taxon>
    </lineage>
</organism>
<proteinExistence type="predicted"/>
<evidence type="ECO:0000256" key="1">
    <source>
        <dbReference type="SAM" id="MobiDB-lite"/>
    </source>
</evidence>
<feature type="region of interest" description="Disordered" evidence="1">
    <location>
        <begin position="1"/>
        <end position="45"/>
    </location>
</feature>
<dbReference type="Proteomes" id="UP000681317">
    <property type="component" value="Chromosome"/>
</dbReference>
<accession>A0ABN6FXM2</accession>
<evidence type="ECO:0000313" key="4">
    <source>
        <dbReference type="Proteomes" id="UP000681317"/>
    </source>
</evidence>
<evidence type="ECO:0000259" key="2">
    <source>
        <dbReference type="SMART" id="SM00953"/>
    </source>
</evidence>
<dbReference type="RefSeq" id="WP_213433395.1">
    <property type="nucleotide sequence ID" value="NZ_AP024545.1"/>
</dbReference>
<protein>
    <recommendedName>
        <fullName evidence="2">RES domain-containing protein</fullName>
    </recommendedName>
</protein>
<sequence length="198" mass="21614">MVDDKEEARLDEAIAESFPASDPPSQTSPITATSTQPQVPASHAGHAGDELRVYRVIEPRQASTPFSGAGSDRGGRWTSPRTMGVYVSLSPAAALLEYLVHLEGETPGQLLLASASVPIDTVLAQLELPSEWRDRPYRDTVRQIGDAWSRSKKSMALRVPSAVCEGECNVLLNPDHADFAKLRIDQLCPMKIDPRLRL</sequence>
<feature type="domain" description="RES" evidence="2">
    <location>
        <begin position="65"/>
        <end position="186"/>
    </location>
</feature>